<dbReference type="InterPro" id="IPR020904">
    <property type="entry name" value="Sc_DH/Rdtase_CS"/>
</dbReference>
<name>A0A4Q1HFK3_9BURK</name>
<sequence>MAETPQAETTMAATTVHQESASRSVPVPTMQTSGPIVVITGASSGIGCAAALAFASQGATVVLAARGAEALEQVAGACRRAGGSALAVPTDVTEPDQVVALAERALEACGRIDVWINNVGIGAVGRFEEVPLSAHRRVVEANLLGHIYGCHAALPHFRQRGRGVIINMVSIGAWAPAPYSAAYAASKFGLRGFSESLRAELADLPDVAVCEVYPTFVDTPGVGHGANYSGKTLRPPPPMLDPREVAQALVRLSRRPQPSTMLGSVAWPVRLAHTVAPDLSAGVTRRLMDAGFKRADPAPRSEGNLFAPSQGHAIDGGYRRTSGNRDATRLLKMGALAIAAVALLRSL</sequence>
<dbReference type="Gene3D" id="3.40.50.720">
    <property type="entry name" value="NAD(P)-binding Rossmann-like Domain"/>
    <property type="match status" value="1"/>
</dbReference>
<gene>
    <name evidence="5" type="ORF">C7R54_23335</name>
</gene>
<dbReference type="OrthoDB" id="9790266at2"/>
<evidence type="ECO:0000256" key="2">
    <source>
        <dbReference type="ARBA" id="ARBA00023002"/>
    </source>
</evidence>
<dbReference type="PANTHER" id="PTHR44196:SF1">
    <property type="entry name" value="DEHYDROGENASE_REDUCTASE SDR FAMILY MEMBER 7B"/>
    <property type="match status" value="1"/>
</dbReference>
<feature type="region of interest" description="Disordered" evidence="4">
    <location>
        <begin position="1"/>
        <end position="27"/>
    </location>
</feature>
<dbReference type="GO" id="GO:0016020">
    <property type="term" value="C:membrane"/>
    <property type="evidence" value="ECO:0007669"/>
    <property type="project" value="TreeGrafter"/>
</dbReference>
<evidence type="ECO:0000256" key="1">
    <source>
        <dbReference type="ARBA" id="ARBA00006484"/>
    </source>
</evidence>
<dbReference type="GO" id="GO:0016491">
    <property type="term" value="F:oxidoreductase activity"/>
    <property type="evidence" value="ECO:0007669"/>
    <property type="project" value="UniProtKB-KW"/>
</dbReference>
<organism evidence="5 6">
    <name type="scientific">Achromobacter aloeverae</name>
    <dbReference type="NCBI Taxonomy" id="1750518"/>
    <lineage>
        <taxon>Bacteria</taxon>
        <taxon>Pseudomonadati</taxon>
        <taxon>Pseudomonadota</taxon>
        <taxon>Betaproteobacteria</taxon>
        <taxon>Burkholderiales</taxon>
        <taxon>Alcaligenaceae</taxon>
        <taxon>Achromobacter</taxon>
    </lineage>
</organism>
<protein>
    <submittedName>
        <fullName evidence="5">Short-chain dehydrogenase</fullName>
    </submittedName>
</protein>
<dbReference type="PRINTS" id="PR00080">
    <property type="entry name" value="SDRFAMILY"/>
</dbReference>
<comment type="similarity">
    <text evidence="1 3">Belongs to the short-chain dehydrogenases/reductases (SDR) family.</text>
</comment>
<accession>A0A4Q1HFK3</accession>
<dbReference type="InterPro" id="IPR002347">
    <property type="entry name" value="SDR_fam"/>
</dbReference>
<dbReference type="AlphaFoldDB" id="A0A4Q1HFK3"/>
<dbReference type="RefSeq" id="WP_129153077.1">
    <property type="nucleotide sequence ID" value="NZ_JBHSDO010000005.1"/>
</dbReference>
<keyword evidence="2" id="KW-0560">Oxidoreductase</keyword>
<evidence type="ECO:0000256" key="3">
    <source>
        <dbReference type="RuleBase" id="RU000363"/>
    </source>
</evidence>
<dbReference type="PRINTS" id="PR00081">
    <property type="entry name" value="GDHRDH"/>
</dbReference>
<dbReference type="Proteomes" id="UP000290849">
    <property type="component" value="Unassembled WGS sequence"/>
</dbReference>
<dbReference type="Pfam" id="PF00106">
    <property type="entry name" value="adh_short"/>
    <property type="match status" value="1"/>
</dbReference>
<dbReference type="PANTHER" id="PTHR44196">
    <property type="entry name" value="DEHYDROGENASE/REDUCTASE SDR FAMILY MEMBER 7B"/>
    <property type="match status" value="1"/>
</dbReference>
<dbReference type="PROSITE" id="PS00061">
    <property type="entry name" value="ADH_SHORT"/>
    <property type="match status" value="1"/>
</dbReference>
<evidence type="ECO:0000256" key="4">
    <source>
        <dbReference type="SAM" id="MobiDB-lite"/>
    </source>
</evidence>
<proteinExistence type="inferred from homology"/>
<dbReference type="NCBIfam" id="NF004792">
    <property type="entry name" value="PRK06139.1"/>
    <property type="match status" value="1"/>
</dbReference>
<dbReference type="InterPro" id="IPR036291">
    <property type="entry name" value="NAD(P)-bd_dom_sf"/>
</dbReference>
<evidence type="ECO:0000313" key="6">
    <source>
        <dbReference type="Proteomes" id="UP000290849"/>
    </source>
</evidence>
<reference evidence="5 6" key="1">
    <citation type="journal article" date="2017" name="Int. J. Syst. Evol. Microbiol.">
        <title>Achromobacter aloeverae sp. nov., isolated from the root of Aloe vera (L.) Burm.f.</title>
        <authorList>
            <person name="Kuncharoen N."/>
            <person name="Muramatsu Y."/>
            <person name="Shibata C."/>
            <person name="Kamakura Y."/>
            <person name="Nakagawa Y."/>
            <person name="Tanasupawat S."/>
        </authorList>
    </citation>
    <scope>NUCLEOTIDE SEQUENCE [LARGE SCALE GENOMIC DNA]</scope>
    <source>
        <strain evidence="5 6">AVA-1</strain>
    </source>
</reference>
<comment type="caution">
    <text evidence="5">The sequence shown here is derived from an EMBL/GenBank/DDBJ whole genome shotgun (WGS) entry which is preliminary data.</text>
</comment>
<dbReference type="EMBL" id="PYAL01000007">
    <property type="protein sequence ID" value="RXN85420.1"/>
    <property type="molecule type" value="Genomic_DNA"/>
</dbReference>
<dbReference type="SUPFAM" id="SSF51735">
    <property type="entry name" value="NAD(P)-binding Rossmann-fold domains"/>
    <property type="match status" value="1"/>
</dbReference>
<evidence type="ECO:0000313" key="5">
    <source>
        <dbReference type="EMBL" id="RXN85420.1"/>
    </source>
</evidence>
<feature type="region of interest" description="Disordered" evidence="4">
    <location>
        <begin position="294"/>
        <end position="315"/>
    </location>
</feature>
<keyword evidence="6" id="KW-1185">Reference proteome</keyword>